<keyword evidence="3" id="KW-1185">Reference proteome</keyword>
<evidence type="ECO:0000256" key="1">
    <source>
        <dbReference type="SAM" id="Phobius"/>
    </source>
</evidence>
<dbReference type="RefSeq" id="XP_058346056.1">
    <property type="nucleotide sequence ID" value="XM_058482967.1"/>
</dbReference>
<dbReference type="InterPro" id="IPR036188">
    <property type="entry name" value="FAD/NAD-bd_sf"/>
</dbReference>
<accession>A0AAD7V869</accession>
<keyword evidence="1" id="KW-0472">Membrane</keyword>
<dbReference type="Proteomes" id="UP001234581">
    <property type="component" value="Unassembled WGS sequence"/>
</dbReference>
<evidence type="ECO:0000313" key="3">
    <source>
        <dbReference type="Proteomes" id="UP001234581"/>
    </source>
</evidence>
<comment type="caution">
    <text evidence="2">The sequence shown here is derived from an EMBL/GenBank/DDBJ whole genome shotgun (WGS) entry which is preliminary data.</text>
</comment>
<name>A0AAD7V869_9FUNG</name>
<dbReference type="Gene3D" id="3.50.50.60">
    <property type="entry name" value="FAD/NAD(P)-binding domain"/>
    <property type="match status" value="1"/>
</dbReference>
<dbReference type="GeneID" id="83210304"/>
<protein>
    <submittedName>
        <fullName evidence="2">Uncharacterized protein</fullName>
    </submittedName>
</protein>
<reference evidence="2 3" key="1">
    <citation type="submission" date="2023-03" db="EMBL/GenBank/DDBJ databases">
        <title>Genome sequence of Lichtheimia ornata CBS 291.66.</title>
        <authorList>
            <person name="Mohabir J.T."/>
            <person name="Shea T.P."/>
            <person name="Kurbessoian T."/>
            <person name="Berby B."/>
            <person name="Fontaine J."/>
            <person name="Livny J."/>
            <person name="Gnirke A."/>
            <person name="Stajich J.E."/>
            <person name="Cuomo C.A."/>
        </authorList>
    </citation>
    <scope>NUCLEOTIDE SEQUENCE [LARGE SCALE GENOMIC DNA]</scope>
    <source>
        <strain evidence="2">CBS 291.66</strain>
    </source>
</reference>
<evidence type="ECO:0000313" key="2">
    <source>
        <dbReference type="EMBL" id="KAJ8661143.1"/>
    </source>
</evidence>
<keyword evidence="1" id="KW-0812">Transmembrane</keyword>
<dbReference type="EMBL" id="JARTCD010000009">
    <property type="protein sequence ID" value="KAJ8661143.1"/>
    <property type="molecule type" value="Genomic_DNA"/>
</dbReference>
<proteinExistence type="predicted"/>
<gene>
    <name evidence="2" type="ORF">O0I10_002890</name>
</gene>
<keyword evidence="1" id="KW-1133">Transmembrane helix</keyword>
<sequence>MASSFMYIQVNYTIKCLKRVIKEKVAASEPTQEAQDKFVQAIKKGLETMVWKRGGMRVYNQDHHFVMRSIIVIILVASALWSSTVTRFWWKMRSVKNLKDFNTYKMV</sequence>
<organism evidence="2 3">
    <name type="scientific">Lichtheimia ornata</name>
    <dbReference type="NCBI Taxonomy" id="688661"/>
    <lineage>
        <taxon>Eukaryota</taxon>
        <taxon>Fungi</taxon>
        <taxon>Fungi incertae sedis</taxon>
        <taxon>Mucoromycota</taxon>
        <taxon>Mucoromycotina</taxon>
        <taxon>Mucoromycetes</taxon>
        <taxon>Mucorales</taxon>
        <taxon>Lichtheimiaceae</taxon>
        <taxon>Lichtheimia</taxon>
    </lineage>
</organism>
<dbReference type="AlphaFoldDB" id="A0AAD7V869"/>
<feature type="transmembrane region" description="Helical" evidence="1">
    <location>
        <begin position="65"/>
        <end position="90"/>
    </location>
</feature>